<keyword evidence="3" id="KW-0963">Cytoplasm</keyword>
<sequence length="1895" mass="207344">MDNSPRIPMFIIPLKSSPVAPDISPIKKKIKKCYGNQIFIDENMFHSFLSLRTECCKYPNDERSLASIKRYYAQLLLLKNRIDLTVPKLVEWPWQDAFNQTQFVRTEITYEEAAILYGLGAAHSLLGRKESRADPDSMKIACTHFQCAAWVFQTLRERYGSFSDADDMSGDLFHLYSIISLNQAQECIVEKSIADSRPPNITAKLSKYLAESYDRCFSMANALGDSIPPRFRKDWTRVLSVKKSYYASLVDFFVASDNAAEMKFGISVAHYKSAQSNIEEAWRVAKTLTDSMEPQTAQNMINTIQFVRELIISSCASAVKDNSQIYHERVPPLEDLEKIEGSCLAKPTPFNHTDPDVIGEDIFKDLLPIETLEASSIYSEMKADFLRKILTEVEEKDSELGSLLSSLNLDPKGLLKQDSGLPQALLDHCAKFNALDRSPESELSAQMSALVDVSVDVEADLEELSTRIQATRVRLNGVLSIAPAFKTDPLKEKLAKVAERQEKFALAAAEAKNSNMRLHEALTENLKALHTLTLLPDEIEAGLPNANDLITDTELLEGLDEAARILSKVEEMRAQRTKMLEDLRCALQADDATQELLAAADPSTHSAIFQRRLDAHQEAVKLLHLNLAAQENITRALIAAHAEGKQVPFPYLDIFYSIYRRTEEIDALIRSAEAYDDLLLKCGEGQAFYRDIGERLQTLRSELEEINSSIVCLEPKQVNQPTAPTQSAFTSVQPGSAQENSASAGPLTLRDVLRARGSPGEFKSTSFGPFIPTQVMQASAQQQNVKTSRPSQPSAAPFAVTQSQANIPQGQSRLPCSTPAQQLYSRPCYQSPYLANIQYPSGTLVPLTQQPQQQQQQSPAFIYQQQHPPLVPQYTPQSPMAMQHPVLRYPISGFQQISRLPISQSQWMTQTNQNLPPGAHPLISNQYRPQTPAVQSYQSPQTGQKQMQIPLPGVHPPVSGISSQQQYRALIPSQAPTQLGQQPIQIPNSGVQPAAPGVPSYQQCRTPTPGVQPSQQLTQNLLPGANPAIPVAPYQQQYGTLAPSQTYSPIRPMQIQPAGVRPVATGALNQQQHGSSASVQPYLSTQSGLQPLQNPLSGVQSGLPNQQMISKQFISPNPTQTSPSYAQRGVLFRAPLQEQPSYGQQYPRGMSVQRVQQPENVAPVPQQCYGAPQYSHTSPCGYQQGVSSNHSSYNQNKNILSNQLPAAVQNSNQHQSSEHVPVAPYNAVPFAGSSTSQPAASSSAPPTKMSSSGVAGYVPNPVSSLGEGEGSDVDEAVVGASTDLGETPISPHILTQADLELQRREKQLRATYEVPGSSHVDAATTKSSGEVTSNATAANTSNPHFDQLSDPLALNRFIDATERLLTWLETMNEPCQGDIEPFNPPLSSLSRPVSRLDQAWSRVKEIAANIPSKRPTQAVGRCSAAKNRRQECIPYDFNRIQLKYDALSNKDDYINASHLDLASSLGEWCPRYILTQAPLPNTVTDFWSMIFDQACELVVLALPPRRRTSLLPSSLDPSESYAEGAYGDPEDGLRVPPHLPPLKIGSRLQTGNGASTLELRLQAVKFTRPDALSQHPPTVDSISQSTCIERILTLRNCSSQQTRTIVHICYSGSMPTFNDPNSIASFTAFIQTAIGFYKQQRNLMHPIAVVSEDGGGLGGMFIAASAAILQAEVLGRIGDVSELVGCLCQQRRGAYSHPEQLAATCAVVGLAAKQSLARRDIIVGPSSSSARKPSSSSDNTALLGQGRQTKPICTDASRVETQDFTTSLFSDRPLQLSEMMSALGFAPIPNPTQPQPTENLKVQPPAEASSATAVEGGGGSNGVFDDLPSHLVNLSLIEGDANGSSNAMTNRRHYQARDFVDKAYKESRDSLSANPNIFSDLDPLQSQSQPPPNDQ</sequence>
<dbReference type="InterPro" id="IPR000242">
    <property type="entry name" value="PTP_cat"/>
</dbReference>
<dbReference type="InterPro" id="IPR025304">
    <property type="entry name" value="ALIX_V_dom"/>
</dbReference>
<name>A0A158RDM6_HYDTA</name>
<keyword evidence="9" id="KW-1185">Reference proteome</keyword>
<dbReference type="GO" id="GO:0005768">
    <property type="term" value="C:endosome"/>
    <property type="evidence" value="ECO:0007669"/>
    <property type="project" value="UniProtKB-SubCell"/>
</dbReference>
<dbReference type="InterPro" id="IPR029021">
    <property type="entry name" value="Prot-tyrosine_phosphatase-like"/>
</dbReference>
<evidence type="ECO:0000259" key="6">
    <source>
        <dbReference type="PROSITE" id="PS50055"/>
    </source>
</evidence>
<feature type="region of interest" description="Disordered" evidence="5">
    <location>
        <begin position="991"/>
        <end position="1013"/>
    </location>
</feature>
<dbReference type="PANTHER" id="PTHR23030:SF30">
    <property type="entry name" value="TYROSINE-PROTEIN PHOSPHATASE NON-RECEPTOR TYPE 23"/>
    <property type="match status" value="1"/>
</dbReference>
<evidence type="ECO:0000313" key="8">
    <source>
        <dbReference type="EMBL" id="VDM17271.1"/>
    </source>
</evidence>
<evidence type="ECO:0000313" key="9">
    <source>
        <dbReference type="Proteomes" id="UP000274429"/>
    </source>
</evidence>
<dbReference type="OrthoDB" id="10266451at2759"/>
<evidence type="ECO:0000256" key="1">
    <source>
        <dbReference type="ARBA" id="ARBA00004177"/>
    </source>
</evidence>
<proteinExistence type="predicted"/>
<reference evidence="8 9" key="2">
    <citation type="submission" date="2018-11" db="EMBL/GenBank/DDBJ databases">
        <authorList>
            <consortium name="Pathogen Informatics"/>
        </authorList>
    </citation>
    <scope>NUCLEOTIDE SEQUENCE [LARGE SCALE GENOMIC DNA]</scope>
</reference>
<dbReference type="Proteomes" id="UP000274429">
    <property type="component" value="Unassembled WGS sequence"/>
</dbReference>
<dbReference type="GO" id="GO:0004725">
    <property type="term" value="F:protein tyrosine phosphatase activity"/>
    <property type="evidence" value="ECO:0007669"/>
    <property type="project" value="InterPro"/>
</dbReference>
<protein>
    <submittedName>
        <fullName evidence="10">BRO1 domain-containing protein</fullName>
    </submittedName>
</protein>
<dbReference type="EMBL" id="UYWX01000148">
    <property type="protein sequence ID" value="VDM17271.1"/>
    <property type="molecule type" value="Genomic_DNA"/>
</dbReference>
<dbReference type="SMART" id="SM00194">
    <property type="entry name" value="PTPc"/>
    <property type="match status" value="1"/>
</dbReference>
<dbReference type="GO" id="GO:0045022">
    <property type="term" value="P:early endosome to late endosome transport"/>
    <property type="evidence" value="ECO:0007669"/>
    <property type="project" value="TreeGrafter"/>
</dbReference>
<dbReference type="InterPro" id="IPR004328">
    <property type="entry name" value="BRO1_dom"/>
</dbReference>
<feature type="region of interest" description="Disordered" evidence="5">
    <location>
        <begin position="778"/>
        <end position="800"/>
    </location>
</feature>
<feature type="compositionally biased region" description="Polar residues" evidence="5">
    <location>
        <begin position="923"/>
        <end position="947"/>
    </location>
</feature>
<feature type="compositionally biased region" description="Low complexity" evidence="5">
    <location>
        <begin position="1879"/>
        <end position="1888"/>
    </location>
</feature>
<dbReference type="Pfam" id="PF00102">
    <property type="entry name" value="Y_phosphatase"/>
    <property type="match status" value="2"/>
</dbReference>
<feature type="region of interest" description="Disordered" evidence="5">
    <location>
        <begin position="1784"/>
        <end position="1825"/>
    </location>
</feature>
<feature type="region of interest" description="Disordered" evidence="5">
    <location>
        <begin position="722"/>
        <end position="743"/>
    </location>
</feature>
<comment type="subcellular location">
    <subcellularLocation>
        <location evidence="2">Cytoplasm</location>
    </subcellularLocation>
    <subcellularLocation>
        <location evidence="1">Endosome</location>
    </subcellularLocation>
</comment>
<dbReference type="GO" id="GO:0043328">
    <property type="term" value="P:protein transport to vacuole involved in ubiquitin-dependent protein catabolic process via the multivesicular body sorting pathway"/>
    <property type="evidence" value="ECO:0007669"/>
    <property type="project" value="TreeGrafter"/>
</dbReference>
<gene>
    <name evidence="8" type="ORF">TTAC_LOCUS985</name>
</gene>
<dbReference type="Gene3D" id="1.25.40.280">
    <property type="entry name" value="alix/aip1 like domains"/>
    <property type="match status" value="1"/>
</dbReference>
<dbReference type="SMART" id="SM01041">
    <property type="entry name" value="BRO1"/>
    <property type="match status" value="1"/>
</dbReference>
<dbReference type="PANTHER" id="PTHR23030">
    <property type="entry name" value="PCD6 INTERACTING PROTEIN-RELATED"/>
    <property type="match status" value="1"/>
</dbReference>
<feature type="domain" description="Tyrosine-protein phosphatase" evidence="6">
    <location>
        <begin position="1396"/>
        <end position="1701"/>
    </location>
</feature>
<feature type="region of interest" description="Disordered" evidence="5">
    <location>
        <begin position="1723"/>
        <end position="1749"/>
    </location>
</feature>
<feature type="compositionally biased region" description="Low complexity" evidence="5">
    <location>
        <begin position="1726"/>
        <end position="1737"/>
    </location>
</feature>
<evidence type="ECO:0000256" key="3">
    <source>
        <dbReference type="ARBA" id="ARBA00022490"/>
    </source>
</evidence>
<dbReference type="Gene3D" id="1.20.120.560">
    <property type="entry name" value="alix/aip1 in complex with the ypdl late domain"/>
    <property type="match status" value="1"/>
</dbReference>
<evidence type="ECO:0000313" key="10">
    <source>
        <dbReference type="WBParaSite" id="TTAC_0000098401-mRNA-1"/>
    </source>
</evidence>
<organism evidence="10">
    <name type="scientific">Hydatigena taeniaeformis</name>
    <name type="common">Feline tapeworm</name>
    <name type="synonym">Taenia taeniaeformis</name>
    <dbReference type="NCBI Taxonomy" id="6205"/>
    <lineage>
        <taxon>Eukaryota</taxon>
        <taxon>Metazoa</taxon>
        <taxon>Spiralia</taxon>
        <taxon>Lophotrochozoa</taxon>
        <taxon>Platyhelminthes</taxon>
        <taxon>Cestoda</taxon>
        <taxon>Eucestoda</taxon>
        <taxon>Cyclophyllidea</taxon>
        <taxon>Taeniidae</taxon>
        <taxon>Hydatigera</taxon>
    </lineage>
</organism>
<feature type="compositionally biased region" description="Low complexity" evidence="5">
    <location>
        <begin position="1233"/>
        <end position="1252"/>
    </location>
</feature>
<feature type="region of interest" description="Disordered" evidence="5">
    <location>
        <begin position="922"/>
        <end position="964"/>
    </location>
</feature>
<feature type="compositionally biased region" description="Polar residues" evidence="5">
    <location>
        <begin position="1738"/>
        <end position="1748"/>
    </location>
</feature>
<dbReference type="Pfam" id="PF03097">
    <property type="entry name" value="BRO1"/>
    <property type="match status" value="1"/>
</dbReference>
<dbReference type="Gene3D" id="3.90.190.10">
    <property type="entry name" value="Protein tyrosine phosphatase superfamily"/>
    <property type="match status" value="1"/>
</dbReference>
<feature type="compositionally biased region" description="Polar residues" evidence="5">
    <location>
        <begin position="1000"/>
        <end position="1013"/>
    </location>
</feature>
<accession>A0A158RDM6</accession>
<dbReference type="InterPro" id="IPR038499">
    <property type="entry name" value="BRO1_sf"/>
</dbReference>
<feature type="domain" description="BRO1" evidence="7">
    <location>
        <begin position="8"/>
        <end position="400"/>
    </location>
</feature>
<dbReference type="STRING" id="6205.A0A158RDM6"/>
<evidence type="ECO:0000256" key="5">
    <source>
        <dbReference type="SAM" id="MobiDB-lite"/>
    </source>
</evidence>
<dbReference type="Gene3D" id="1.20.140.50">
    <property type="entry name" value="alix/aip1 like domains"/>
    <property type="match status" value="1"/>
</dbReference>
<feature type="region of interest" description="Disordered" evidence="5">
    <location>
        <begin position="1865"/>
        <end position="1895"/>
    </location>
</feature>
<dbReference type="WBParaSite" id="TTAC_0000098401-mRNA-1">
    <property type="protein sequence ID" value="TTAC_0000098401-mRNA-1"/>
    <property type="gene ID" value="TTAC_0000098401"/>
</dbReference>
<feature type="compositionally biased region" description="Polar residues" evidence="5">
    <location>
        <begin position="1324"/>
        <end position="1343"/>
    </location>
</feature>
<dbReference type="Pfam" id="PF13949">
    <property type="entry name" value="ALIX_LYPXL_bnd"/>
    <property type="match status" value="1"/>
</dbReference>
<keyword evidence="4" id="KW-0967">Endosome</keyword>
<evidence type="ECO:0000256" key="4">
    <source>
        <dbReference type="ARBA" id="ARBA00022753"/>
    </source>
</evidence>
<dbReference type="PRINTS" id="PR00700">
    <property type="entry name" value="PRTYPHPHTASE"/>
</dbReference>
<dbReference type="PROSITE" id="PS50055">
    <property type="entry name" value="TYR_PHOSPHATASE_PTP"/>
    <property type="match status" value="1"/>
</dbReference>
<reference evidence="10" key="1">
    <citation type="submission" date="2016-04" db="UniProtKB">
        <authorList>
            <consortium name="WormBaseParasite"/>
        </authorList>
    </citation>
    <scope>IDENTIFICATION</scope>
</reference>
<evidence type="ECO:0000256" key="2">
    <source>
        <dbReference type="ARBA" id="ARBA00004496"/>
    </source>
</evidence>
<evidence type="ECO:0000259" key="7">
    <source>
        <dbReference type="PROSITE" id="PS51180"/>
    </source>
</evidence>
<dbReference type="SUPFAM" id="SSF52799">
    <property type="entry name" value="(Phosphotyrosine protein) phosphatases II"/>
    <property type="match status" value="1"/>
</dbReference>
<dbReference type="GO" id="GO:0032456">
    <property type="term" value="P:endocytic recycling"/>
    <property type="evidence" value="ECO:0007669"/>
    <property type="project" value="TreeGrafter"/>
</dbReference>
<feature type="region of interest" description="Disordered" evidence="5">
    <location>
        <begin position="1232"/>
        <end position="1271"/>
    </location>
</feature>
<dbReference type="PROSITE" id="PS51180">
    <property type="entry name" value="BRO1"/>
    <property type="match status" value="1"/>
</dbReference>
<feature type="region of interest" description="Disordered" evidence="5">
    <location>
        <begin position="1311"/>
        <end position="1343"/>
    </location>
</feature>